<organism evidence="8 9">
    <name type="scientific">Novosphingobium clariflavum</name>
    <dbReference type="NCBI Taxonomy" id="2029884"/>
    <lineage>
        <taxon>Bacteria</taxon>
        <taxon>Pseudomonadati</taxon>
        <taxon>Pseudomonadota</taxon>
        <taxon>Alphaproteobacteria</taxon>
        <taxon>Sphingomonadales</taxon>
        <taxon>Sphingomonadaceae</taxon>
        <taxon>Novosphingobium</taxon>
    </lineage>
</organism>
<evidence type="ECO:0000256" key="5">
    <source>
        <dbReference type="ARBA" id="ARBA00023004"/>
    </source>
</evidence>
<sequence>MAANRPLPTIALPVITFAALCLTATLAGCKDDRREERLRAAGPRPTLARLLAVADADLGARKLGQCAACHRTTPGAPDLGGPNLYGVYGQPMGQTSQRFGYTAALRSAGGRWDAPTLERWMKNPQAVVPGTAMQFSGVPDALDRADIIAYLQSQSPAAKR</sequence>
<dbReference type="EMBL" id="JBHLTM010000064">
    <property type="protein sequence ID" value="MFC0686310.1"/>
    <property type="molecule type" value="Genomic_DNA"/>
</dbReference>
<dbReference type="Gene3D" id="1.10.760.10">
    <property type="entry name" value="Cytochrome c-like domain"/>
    <property type="match status" value="1"/>
</dbReference>
<dbReference type="InterPro" id="IPR002327">
    <property type="entry name" value="Cyt_c_1A/1B"/>
</dbReference>
<keyword evidence="9" id="KW-1185">Reference proteome</keyword>
<dbReference type="PANTHER" id="PTHR11961">
    <property type="entry name" value="CYTOCHROME C"/>
    <property type="match status" value="1"/>
</dbReference>
<evidence type="ECO:0000313" key="9">
    <source>
        <dbReference type="Proteomes" id="UP001589858"/>
    </source>
</evidence>
<keyword evidence="1" id="KW-0813">Transport</keyword>
<reference evidence="8 9" key="1">
    <citation type="submission" date="2024-09" db="EMBL/GenBank/DDBJ databases">
        <authorList>
            <person name="Sun Q."/>
            <person name="Mori K."/>
        </authorList>
    </citation>
    <scope>NUCLEOTIDE SEQUENCE [LARGE SCALE GENOMIC DNA]</scope>
    <source>
        <strain evidence="8 9">CICC 11035S</strain>
    </source>
</reference>
<evidence type="ECO:0000256" key="1">
    <source>
        <dbReference type="ARBA" id="ARBA00022448"/>
    </source>
</evidence>
<evidence type="ECO:0000256" key="6">
    <source>
        <dbReference type="PROSITE-ProRule" id="PRU00433"/>
    </source>
</evidence>
<evidence type="ECO:0000256" key="4">
    <source>
        <dbReference type="ARBA" id="ARBA00022982"/>
    </source>
</evidence>
<dbReference type="RefSeq" id="WP_267221833.1">
    <property type="nucleotide sequence ID" value="NZ_JAPCWC010000012.1"/>
</dbReference>
<dbReference type="PROSITE" id="PS51257">
    <property type="entry name" value="PROKAR_LIPOPROTEIN"/>
    <property type="match status" value="1"/>
</dbReference>
<feature type="domain" description="Cytochrome c" evidence="7">
    <location>
        <begin position="54"/>
        <end position="155"/>
    </location>
</feature>
<keyword evidence="4" id="KW-0249">Electron transport</keyword>
<evidence type="ECO:0000259" key="7">
    <source>
        <dbReference type="PROSITE" id="PS51007"/>
    </source>
</evidence>
<dbReference type="InterPro" id="IPR036909">
    <property type="entry name" value="Cyt_c-like_dom_sf"/>
</dbReference>
<keyword evidence="2 6" id="KW-0349">Heme</keyword>
<comment type="caution">
    <text evidence="8">The sequence shown here is derived from an EMBL/GenBank/DDBJ whole genome shotgun (WGS) entry which is preliminary data.</text>
</comment>
<accession>A0ABV6SAN0</accession>
<dbReference type="SUPFAM" id="SSF46626">
    <property type="entry name" value="Cytochrome c"/>
    <property type="match status" value="1"/>
</dbReference>
<protein>
    <submittedName>
        <fullName evidence="8">C-type cytochrome</fullName>
    </submittedName>
</protein>
<keyword evidence="3 6" id="KW-0479">Metal-binding</keyword>
<proteinExistence type="predicted"/>
<dbReference type="PROSITE" id="PS51007">
    <property type="entry name" value="CYTC"/>
    <property type="match status" value="1"/>
</dbReference>
<name>A0ABV6SAN0_9SPHN</name>
<evidence type="ECO:0000256" key="3">
    <source>
        <dbReference type="ARBA" id="ARBA00022723"/>
    </source>
</evidence>
<evidence type="ECO:0000256" key="2">
    <source>
        <dbReference type="ARBA" id="ARBA00022617"/>
    </source>
</evidence>
<dbReference type="Proteomes" id="UP001589858">
    <property type="component" value="Unassembled WGS sequence"/>
</dbReference>
<evidence type="ECO:0000313" key="8">
    <source>
        <dbReference type="EMBL" id="MFC0686310.1"/>
    </source>
</evidence>
<keyword evidence="5 6" id="KW-0408">Iron</keyword>
<gene>
    <name evidence="8" type="ORF">ACFFF8_17115</name>
</gene>
<dbReference type="InterPro" id="IPR009056">
    <property type="entry name" value="Cyt_c-like_dom"/>
</dbReference>
<dbReference type="PRINTS" id="PR00604">
    <property type="entry name" value="CYTCHRMECIAB"/>
</dbReference>